<keyword evidence="5" id="KW-0175">Coiled coil</keyword>
<dbReference type="PANTHER" id="PTHR31431">
    <property type="entry name" value="NUCLEOPORIN NUP188 HOMOLOG"/>
    <property type="match status" value="1"/>
</dbReference>
<dbReference type="GO" id="GO:0044611">
    <property type="term" value="C:nuclear pore inner ring"/>
    <property type="evidence" value="ECO:0007669"/>
    <property type="project" value="TreeGrafter"/>
</dbReference>
<evidence type="ECO:0000256" key="4">
    <source>
        <dbReference type="PROSITE-ProRule" id="PRU00723"/>
    </source>
</evidence>
<keyword evidence="3 4" id="KW-0862">Zinc</keyword>
<keyword evidence="7" id="KW-1133">Transmembrane helix</keyword>
<dbReference type="InterPro" id="IPR044840">
    <property type="entry name" value="Nup188"/>
</dbReference>
<feature type="region of interest" description="Disordered" evidence="6">
    <location>
        <begin position="1953"/>
        <end position="1987"/>
    </location>
</feature>
<dbReference type="PROSITE" id="PS01358">
    <property type="entry name" value="ZF_RANBP2_1"/>
    <property type="match status" value="1"/>
</dbReference>
<dbReference type="PROSITE" id="PS50103">
    <property type="entry name" value="ZF_C3H1"/>
    <property type="match status" value="1"/>
</dbReference>
<accession>A0A9P1CMP0</accession>
<dbReference type="EMBL" id="CAMXCT020001919">
    <property type="protein sequence ID" value="CAL1147561.1"/>
    <property type="molecule type" value="Genomic_DNA"/>
</dbReference>
<dbReference type="EMBL" id="CAMXCT010001919">
    <property type="protein sequence ID" value="CAI3994186.1"/>
    <property type="molecule type" value="Genomic_DNA"/>
</dbReference>
<comment type="caution">
    <text evidence="9">The sequence shown here is derived from an EMBL/GenBank/DDBJ whole genome shotgun (WGS) entry which is preliminary data.</text>
</comment>
<feature type="region of interest" description="Disordered" evidence="6">
    <location>
        <begin position="1507"/>
        <end position="1582"/>
    </location>
</feature>
<feature type="coiled-coil region" evidence="5">
    <location>
        <begin position="1682"/>
        <end position="1716"/>
    </location>
</feature>
<dbReference type="InterPro" id="IPR001876">
    <property type="entry name" value="Znf_RanBP2"/>
</dbReference>
<feature type="compositionally biased region" description="Basic residues" evidence="6">
    <location>
        <begin position="1528"/>
        <end position="1544"/>
    </location>
</feature>
<dbReference type="GO" id="GO:0006405">
    <property type="term" value="P:RNA export from nucleus"/>
    <property type="evidence" value="ECO:0007669"/>
    <property type="project" value="TreeGrafter"/>
</dbReference>
<feature type="compositionally biased region" description="Basic residues" evidence="6">
    <location>
        <begin position="492"/>
        <end position="502"/>
    </location>
</feature>
<gene>
    <name evidence="9" type="ORF">C1SCF055_LOCUS20855</name>
</gene>
<evidence type="ECO:0000256" key="3">
    <source>
        <dbReference type="ARBA" id="ARBA00022833"/>
    </source>
</evidence>
<evidence type="ECO:0000256" key="1">
    <source>
        <dbReference type="ARBA" id="ARBA00022723"/>
    </source>
</evidence>
<dbReference type="GO" id="GO:0008270">
    <property type="term" value="F:zinc ion binding"/>
    <property type="evidence" value="ECO:0007669"/>
    <property type="project" value="UniProtKB-KW"/>
</dbReference>
<dbReference type="PANTHER" id="PTHR31431:SF1">
    <property type="entry name" value="NUCLEOPORIN NUP188"/>
    <property type="match status" value="1"/>
</dbReference>
<evidence type="ECO:0000313" key="9">
    <source>
        <dbReference type="EMBL" id="CAI3994186.1"/>
    </source>
</evidence>
<feature type="compositionally biased region" description="Low complexity" evidence="6">
    <location>
        <begin position="478"/>
        <end position="491"/>
    </location>
</feature>
<feature type="zinc finger region" description="C3H1-type" evidence="4">
    <location>
        <begin position="525"/>
        <end position="552"/>
    </location>
</feature>
<keyword evidence="12" id="KW-1185">Reference proteome</keyword>
<feature type="region of interest" description="Disordered" evidence="6">
    <location>
        <begin position="469"/>
        <end position="517"/>
    </location>
</feature>
<evidence type="ECO:0000313" key="12">
    <source>
        <dbReference type="Proteomes" id="UP001152797"/>
    </source>
</evidence>
<keyword evidence="1 4" id="KW-0479">Metal-binding</keyword>
<dbReference type="GO" id="GO:0006606">
    <property type="term" value="P:protein import into nucleus"/>
    <property type="evidence" value="ECO:0007669"/>
    <property type="project" value="TreeGrafter"/>
</dbReference>
<reference evidence="10" key="2">
    <citation type="submission" date="2024-04" db="EMBL/GenBank/DDBJ databases">
        <authorList>
            <person name="Chen Y."/>
            <person name="Shah S."/>
            <person name="Dougan E. K."/>
            <person name="Thang M."/>
            <person name="Chan C."/>
        </authorList>
    </citation>
    <scope>NUCLEOTIDE SEQUENCE [LARGE SCALE GENOMIC DNA]</scope>
</reference>
<evidence type="ECO:0000256" key="6">
    <source>
        <dbReference type="SAM" id="MobiDB-lite"/>
    </source>
</evidence>
<evidence type="ECO:0000313" key="10">
    <source>
        <dbReference type="EMBL" id="CAL1147561.1"/>
    </source>
</evidence>
<dbReference type="InterPro" id="IPR013087">
    <property type="entry name" value="Znf_C2H2_type"/>
</dbReference>
<dbReference type="InterPro" id="IPR000571">
    <property type="entry name" value="Znf_CCCH"/>
</dbReference>
<dbReference type="PROSITE" id="PS00028">
    <property type="entry name" value="ZINC_FINGER_C2H2_1"/>
    <property type="match status" value="1"/>
</dbReference>
<keyword evidence="7" id="KW-0812">Transmembrane</keyword>
<feature type="region of interest" description="Disordered" evidence="6">
    <location>
        <begin position="2194"/>
        <end position="2215"/>
    </location>
</feature>
<dbReference type="GO" id="GO:0017056">
    <property type="term" value="F:structural constituent of nuclear pore"/>
    <property type="evidence" value="ECO:0007669"/>
    <property type="project" value="InterPro"/>
</dbReference>
<feature type="domain" description="C3H1-type" evidence="8">
    <location>
        <begin position="525"/>
        <end position="552"/>
    </location>
</feature>
<evidence type="ECO:0000259" key="8">
    <source>
        <dbReference type="PROSITE" id="PS50103"/>
    </source>
</evidence>
<feature type="region of interest" description="Disordered" evidence="6">
    <location>
        <begin position="1770"/>
        <end position="1801"/>
    </location>
</feature>
<proteinExistence type="predicted"/>
<evidence type="ECO:0000256" key="5">
    <source>
        <dbReference type="SAM" id="Coils"/>
    </source>
</evidence>
<sequence length="4101" mass="462211">MKDCPLQDQVVLGGFLCMLWAGLRFSDGQRINLQSLSWCITALRGSCFQTKTTKSGQPWALQARGFLSRGDWSWTAQWLVALDTIWGPMHNAQTACDFLLPMTLDTGFVQPMIPMSYSQALKWMRFMCTLPWKLSDTPLSANPNDYTLHSLKTTTLSWSNQLAQQGLVTEEQRHLQGHHRRGSMRLYSRDDTAGQLALQDTLITQVQSGYRFVTPLHRGSQQPIREPPVKLESFAKSYQEHRWTFFPFNNAVKDPLLKGQPTALATIDSGDEITVESEHSFEIEETIFGRLSIRSLSPDTMPSSRLLSMAFQHHSKREYPWIPWRYRMSQSKMDDMMIYHKPKVPRIEGLQLHQLLLDEPPALDINNTGMGVNAIRNMMDIHNTAMALVGACHLQRLRAYSLRFMSFLTQRLDGDSGLRTPNVLEAQAADKQLWNLIHELVLDQGFTLDNALHEVTHLRADMASLLQPRAKVTSRPMGSTSSSASTTTAPKGKSKGKGKSKSIGKNTKGEAQGRPTWVTEATIQGKKQQLCMQFQSGRCQKGDLCKFGHFWAAPNCGEYSRLKLKPHGPPALRTPEFMQGLPGLTPAQLDRVQASYELMTRCVLCLELVYSAGSICNHPKDSHEPISGVRHADGTFKSRDTAEYPEPMCAAIANLIAPLCASDTGQQLTWTTVQQCIPVKGSCDFPVSYEDGGGLNSEPDWSRPHRATPDSLKQLRQDWVQLILHNGMLDKMQAFFRAHEAQPPFSAEDLAPFRHSLERFIQSHGMMADWSIRMDQPMHLEIMAAISRIMQDKDNSLFDMLRHGAPTGIQSDIPPSTIFPRAEDKADDSIPLSIHMTNWQSAESDLETTRDLVNQELEKGWIYEYHGTLADAQAEFGDKLAIGRLGLALSDHRPPRLVVDSSICHWRNVMACLDNDLKFTSTPTGQNNFGLASAQLTHVLMAFPLSMWCLGVGQLQPLSAVRYENGGGQQQLSRGRPPHQLPGAQKNALGALVFHSARDFRSWLERGEGDGEKVFTNAQLRERLADPNRFFESPILSGKSDTLPSEVKSLAERAAPLLGVGSGTQRCAVNRCAAGVSESEHLVRLLAAERLSALPVLHFDGSIYELLDVGGLAGVLPSLANLLHVERCEALQALAVVLRGAHDDAHPFAAQCRELAEKLLSEDLEKKLWELYMKVSSCPRFSASPEHSEVETVVKQGLELQLCVLECLLLAGYDPQISRRDPEQICRIAEECYRQRFLGSLPRAAHLHHWLLGDAEICSQAQCVGDLCLTLFIEHLDLEDLEAMWRAARHPLLSSPEHVKHLHKLIEGWVEICRHATIPAEATPATKHCGRHVALAVLAWSVLLGCMPESFRESQGFSFKRFFSSAVFQTEILQDAVLSIQVYRTPGAIDLNLGWRFRRERSAARRAWFLHRTGVATLDSLGLWKLVKKLSNHHSRDLQFLKHIKKHAKMTQELWPWKCTSCQRINKKTAMECALCHSHWSTGTRHRTQPHQQRFQDQTWEAWEADDQAWNRQRAQSRSQSRSYSPRSRTKGKGGKNQVKGKKSKGGEGKSSGKNPAVDKPAPSPFAPLAAEMPPWPAQESVSSNLLPALPTAPTGVPNQEVATMLRSAYSETNPMPQDVKEYIERLEKETAKTVTKTLHSATTAMGKAQKTLAETLDAKKQHKARWTAHITEAIKTWQSQLQDFRKQQNTLQEVANKAKADIEQYKTSIQQLTTTVPGASLAAMPSMPTATEVEDSDADNMAEKLQSQLQKVLRSCAESLGMELPAVPADLETEDLTRESEEEENVRKRPRSLEPFGGSSQVGLPLDAKMWFQQTEEVQEQEQTDPEDANHFLHEAPDALQNLFDALQEEVLFDVILSQGLDAPRRAGLVTILQRDDRAGRAAFSVGVSLSERTSGHQIVQSAEYLHECNLHACRIRHGRVHIPFTMEPVHDMLDGDSFTVAVSTQNTLNNESIDVPMEPPQPNPPEHSDHDMHFDEESIDPSPSIANTDDLLVGVHIHRLGHWQRHGRIRWDTVAHALIDAAAVVNLPPSDFVGLHHLQVEPDDHHDESHSIILQHFLDIAPGSTEKLILIDIEMHDPARTHTFPKAPVVSRRVYKVVPTLVRQHILHLTHTAAYCEWHDQDCIVFHNHELWQKQDLGPRQFEHGMYLRVIVPPPPSPQWEISRAIQAFHDAVACFDCPAAYHVAIASLEPSTGSEAQDTHGSRLRQAKSSENEEAIDVPMILGPHVRMRRLRPEHDGSETWLWNLGQIFSTQAVAETVEGLSAGVLTALLEGPRSDAMIQGAFSTPRFLRKQDLIDIMEIEHFCTGRRCTAYRHREPVHLVVATEVESGYSIKLYIESPREQLPHAPSEQPNHFEDLSLMQTGSTLSQATGFAVDMPPQNPECAPYQFDAHAATFQPGQLFISGQTEFVQDLYAQWTQTAFSWEEEAMSTDVITWFVDHRHGQANCLSSRNVRLFANYFDWERLIEQAWQDLIVDGLPREFHFVLPHPPRLEHNAVWIDEHHLPPGTGVAVTVPIDWKQESEVIHIIYCPAQDTAKEFQDIILHSTNEPVDELLHMRILHQHDFLRAVVVSVQHLRTGLVQVNFRNNRPELEEHRHPARQCSVWPSPQPSRRHSQIFKPDCPERARPLHCLSLGISHHDLNAFFQSAQHVLCPWYSHLELPSFVRQGIDHTATTEGIEFDATGFDRLIIYTDGSSKPSERRKPPLRVAEQGTPDAWAFAVIGERYATDGHPGSLTLLGWQAQCVIYETDSNAFTGTDQIGAEFSEREALLFAGLWRLSLNSNIPTVFRTDSTTTADQAFGVAGFTHFHTTHELLRGTFQALQSSLDADALDYSHVRGKLSFLRGQVQSHALNIVGIQEARSPAGMSIAEDVLRLASGADKGKFGVELWVSLVQPYGYLGTVTRQPTAMIFLDLTEAFYRTLRPLAIGSELSDHCISLMCHRLGFDPDAMHELHALLQEPSALDEAGVPAHVSRVFRALHRDTWFKLGEQTDIVRTEIGSRPGDSFADIVFGFLWAKLLKRIESTLVAHDILEHVPEVSMPDPYQTQTGRLIPLLGPTWMDDLNILLTASSNGALVAKCQLTLSILLDACANFQMVPNLKKGKTEAMLTFRGAGSRELRRTYYSHNSGLHVVCEHATHTIAVVSRYLHLGGVVHHRDCNRQEIKRRLAMAHQAFQQHRRLLYRNQSIAWHTRCQLFQSLILSKLTYGMESWTFPTKSCRDQIHIGIMKLYRRLLGVRYSTHLSDTEVLVETALPDPTELLRRERLRYFGTLHNCGTQAHWGVLQDDQEWIELLQDDLTWLWQQLRGSTNLLDPVHHFAQWQDLIVHHGKFWKKLIRKGITHAALQRKNEFHAIELHVRMGQMLQAEALVDKLPEHQEYAAGFVRSNHFGCMQCRSKFATYAGECVHMCLHTFAKSRDAGRFCRDDVFSAVLSREQAHGPQPQNHVRRQRDPFDLVFLEAVYLHLLDLPPTEDLRTSLCAFIQTYPISWTQCQRTLHQFIAQITPDDASTLAFTMQEVVDCLRSLADAHSWPFLHDVEQAPSTKSPTTLPEWETWFADLAVNPPDHWSTLQPMPRALTKQRILLHAFAGRRRHGDVEWYLEHLHRQCEGFVILTVSLDIIIDSIYGDIAKKETRSFWLHYIRMGYIAGFLAGPPCNTWSKARSIILPDGKGPRVIRTPTQPWGIESLRSGELFQISLGTILLGFALEAMLALALHEGSGILEHPKDSGDPEAVSIWRLPVVQMLLQLPGMRLVHMSQGLYGAPSPKPTTFLTLRLPHLESCLHKGMLSKRLPTGTAVGKDDKGHFHTAPLKEYPPGLCRAIAAGFYQDFCIPGISAEHEPLPTERGFLMSDSRNAKHLAARSVARGLVSMVAKAFRLDGPMAPAHLAISKLASMAFLDEHACLEFWRLDYPKRQGAFLILHAWLMAFPRNLPALLELLCGLGQGPAAEYVAELLQAPLNMMRLPYRLLRHITEFEESAPSSSTWQLRAQLLLQQPAYVEELALRLLGLELPENHVSSCRVLCAGSTGVLQQDRWVPGGHGVWSKPSNYRDILWGYHIYIYISYMYIYMYISYVYIYIYTDTAYNPNIVSHFAWEIIFIFF</sequence>
<keyword evidence="7" id="KW-0472">Membrane</keyword>
<evidence type="ECO:0000256" key="2">
    <source>
        <dbReference type="ARBA" id="ARBA00022771"/>
    </source>
</evidence>
<protein>
    <submittedName>
        <fullName evidence="11">Uncharacterized transposon-derived protein F52C9.6</fullName>
    </submittedName>
</protein>
<keyword evidence="2 4" id="KW-0863">Zinc-finger</keyword>
<evidence type="ECO:0000256" key="7">
    <source>
        <dbReference type="SAM" id="Phobius"/>
    </source>
</evidence>
<dbReference type="EMBL" id="CAMXCT030001919">
    <property type="protein sequence ID" value="CAL4781498.1"/>
    <property type="molecule type" value="Genomic_DNA"/>
</dbReference>
<reference evidence="9" key="1">
    <citation type="submission" date="2022-10" db="EMBL/GenBank/DDBJ databases">
        <authorList>
            <person name="Chen Y."/>
            <person name="Dougan E. K."/>
            <person name="Chan C."/>
            <person name="Rhodes N."/>
            <person name="Thang M."/>
        </authorList>
    </citation>
    <scope>NUCLEOTIDE SEQUENCE</scope>
</reference>
<feature type="transmembrane region" description="Helical" evidence="7">
    <location>
        <begin position="4058"/>
        <end position="4078"/>
    </location>
</feature>
<feature type="region of interest" description="Disordered" evidence="6">
    <location>
        <begin position="2599"/>
        <end position="2618"/>
    </location>
</feature>
<feature type="compositionally biased region" description="Basic and acidic residues" evidence="6">
    <location>
        <begin position="1968"/>
        <end position="1978"/>
    </location>
</feature>
<name>A0A9P1CMP0_9DINO</name>
<dbReference type="Proteomes" id="UP001152797">
    <property type="component" value="Unassembled WGS sequence"/>
</dbReference>
<evidence type="ECO:0000313" key="11">
    <source>
        <dbReference type="EMBL" id="CAL4781498.1"/>
    </source>
</evidence>
<feature type="compositionally biased region" description="Low complexity" evidence="6">
    <location>
        <begin position="1512"/>
        <end position="1527"/>
    </location>
</feature>
<organism evidence="9">
    <name type="scientific">Cladocopium goreaui</name>
    <dbReference type="NCBI Taxonomy" id="2562237"/>
    <lineage>
        <taxon>Eukaryota</taxon>
        <taxon>Sar</taxon>
        <taxon>Alveolata</taxon>
        <taxon>Dinophyceae</taxon>
        <taxon>Suessiales</taxon>
        <taxon>Symbiodiniaceae</taxon>
        <taxon>Cladocopium</taxon>
    </lineage>
</organism>